<dbReference type="Gene3D" id="1.10.620.20">
    <property type="entry name" value="Ribonucleotide Reductase, subunit A"/>
    <property type="match status" value="1"/>
</dbReference>
<dbReference type="Proteomes" id="UP000191025">
    <property type="component" value="Unassembled WGS sequence"/>
</dbReference>
<dbReference type="RefSeq" id="WP_062501627.1">
    <property type="nucleotide sequence ID" value="NZ_MXAN01000082.1"/>
</dbReference>
<dbReference type="EMBL" id="UGQC01000001">
    <property type="protein sequence ID" value="STY99961.1"/>
    <property type="molecule type" value="Genomic_DNA"/>
</dbReference>
<evidence type="ECO:0000313" key="3">
    <source>
        <dbReference type="Proteomes" id="UP000191025"/>
    </source>
</evidence>
<dbReference type="GeneID" id="302269942"/>
<evidence type="ECO:0000313" key="4">
    <source>
        <dbReference type="Proteomes" id="UP000254107"/>
    </source>
</evidence>
<dbReference type="Proteomes" id="UP000254107">
    <property type="component" value="Unassembled WGS sequence"/>
</dbReference>
<name>A0A1V4GPR3_MORLA</name>
<reference evidence="2 4" key="3">
    <citation type="submission" date="2018-06" db="EMBL/GenBank/DDBJ databases">
        <authorList>
            <consortium name="Pathogen Informatics"/>
            <person name="Doyle S."/>
        </authorList>
    </citation>
    <scope>NUCLEOTIDE SEQUENCE [LARGE SCALE GENOMIC DNA]</scope>
    <source>
        <strain evidence="2 4">NCTC7911</strain>
    </source>
</reference>
<dbReference type="InterPro" id="IPR012348">
    <property type="entry name" value="RNR-like"/>
</dbReference>
<proteinExistence type="predicted"/>
<sequence length="71" mass="8203">MKTVADMQTILKKLSKYWQQNATVHTFDGDYDDIEFFADKKDFAECLLPFANHDAWLNAPQPKKDACLSYA</sequence>
<reference evidence="1" key="2">
    <citation type="submission" date="2017-03" db="EMBL/GenBank/DDBJ databases">
        <authorList>
            <person name="Afonso C.L."/>
            <person name="Miller P.J."/>
            <person name="Scott M.A."/>
            <person name="Spackman E."/>
            <person name="Goraichik I."/>
            <person name="Dimitrov K.M."/>
            <person name="Suarez D.L."/>
            <person name="Swayne D.E."/>
        </authorList>
    </citation>
    <scope>NUCLEOTIDE SEQUENCE</scope>
    <source>
        <strain evidence="1">CCUG 4441</strain>
    </source>
</reference>
<evidence type="ECO:0000313" key="1">
    <source>
        <dbReference type="EMBL" id="OPH34585.1"/>
    </source>
</evidence>
<dbReference type="GO" id="GO:0016491">
    <property type="term" value="F:oxidoreductase activity"/>
    <property type="evidence" value="ECO:0007669"/>
    <property type="project" value="InterPro"/>
</dbReference>
<accession>A0A1V4GPR3</accession>
<protein>
    <submittedName>
        <fullName evidence="1">Uncharacterized protein</fullName>
    </submittedName>
</protein>
<dbReference type="EMBL" id="MXAN01000082">
    <property type="protein sequence ID" value="OPH34585.1"/>
    <property type="molecule type" value="Genomic_DNA"/>
</dbReference>
<reference evidence="3" key="1">
    <citation type="submission" date="2017-03" db="EMBL/GenBank/DDBJ databases">
        <title>Draft genome sequence of Moraxella equi CCUG 4950T type strain.</title>
        <authorList>
            <person name="Salva-Serra F."/>
            <person name="Engstrom-Jakobsson H."/>
            <person name="Thorell K."/>
            <person name="Jaen-Luchoro D."/>
            <person name="Gonzales-Siles L."/>
            <person name="Karlsson R."/>
            <person name="Yazdan S."/>
            <person name="Boulund F."/>
            <person name="Johnning A."/>
            <person name="Engstrand L."/>
            <person name="Kristiansson E."/>
            <person name="Moore E."/>
        </authorList>
    </citation>
    <scope>NUCLEOTIDE SEQUENCE [LARGE SCALE GENOMIC DNA]</scope>
    <source>
        <strain evidence="3">CCUG 4441</strain>
    </source>
</reference>
<dbReference type="AlphaFoldDB" id="A0A1V4GPR3"/>
<gene>
    <name evidence="1" type="ORF">B5J94_11145</name>
    <name evidence="2" type="ORF">NCTC7911_01343</name>
</gene>
<keyword evidence="4" id="KW-1185">Reference proteome</keyword>
<evidence type="ECO:0000313" key="2">
    <source>
        <dbReference type="EMBL" id="STY99961.1"/>
    </source>
</evidence>
<organism evidence="1 3">
    <name type="scientific">Moraxella lacunata</name>
    <dbReference type="NCBI Taxonomy" id="477"/>
    <lineage>
        <taxon>Bacteria</taxon>
        <taxon>Pseudomonadati</taxon>
        <taxon>Pseudomonadota</taxon>
        <taxon>Gammaproteobacteria</taxon>
        <taxon>Moraxellales</taxon>
        <taxon>Moraxellaceae</taxon>
        <taxon>Moraxella</taxon>
    </lineage>
</organism>